<keyword evidence="3" id="KW-0645">Protease</keyword>
<comment type="similarity">
    <text evidence="1">Belongs to the ClpS family.</text>
</comment>
<dbReference type="InterPro" id="IPR003769">
    <property type="entry name" value="ClpS_core"/>
</dbReference>
<comment type="function">
    <text evidence="1">Involved in the modulation of the specificity of the ClpAP-mediated ATP-dependent protein degradation.</text>
</comment>
<evidence type="ECO:0000256" key="1">
    <source>
        <dbReference type="HAMAP-Rule" id="MF_00302"/>
    </source>
</evidence>
<evidence type="ECO:0000259" key="2">
    <source>
        <dbReference type="Pfam" id="PF02617"/>
    </source>
</evidence>
<accession>A0A5D0MJJ2</accession>
<dbReference type="GO" id="GO:0030163">
    <property type="term" value="P:protein catabolic process"/>
    <property type="evidence" value="ECO:0007669"/>
    <property type="project" value="InterPro"/>
</dbReference>
<feature type="domain" description="Adaptor protein ClpS core" evidence="2">
    <location>
        <begin position="1"/>
        <end position="76"/>
    </location>
</feature>
<dbReference type="GO" id="GO:0008233">
    <property type="term" value="F:peptidase activity"/>
    <property type="evidence" value="ECO:0007669"/>
    <property type="project" value="UniProtKB-KW"/>
</dbReference>
<name>A0A5D0MJJ2_FLESI</name>
<dbReference type="GO" id="GO:0006508">
    <property type="term" value="P:proteolysis"/>
    <property type="evidence" value="ECO:0007669"/>
    <property type="project" value="UniProtKB-UniRule"/>
</dbReference>
<reference evidence="3 4" key="1">
    <citation type="submission" date="2019-08" db="EMBL/GenBank/DDBJ databases">
        <title>Genomic characterization of a novel candidate phylum (ARYD3) from a high temperature, high salinity tertiary oil reservoir in north central Oklahoma, USA.</title>
        <authorList>
            <person name="Youssef N.H."/>
            <person name="Yadav A."/>
            <person name="Elshahed M.S."/>
        </authorList>
    </citation>
    <scope>NUCLEOTIDE SEQUENCE [LARGE SCALE GENOMIC DNA]</scope>
    <source>
        <strain evidence="3">ARYD1</strain>
    </source>
</reference>
<comment type="subunit">
    <text evidence="1">Binds to the N-terminal domain of the chaperone ClpA.</text>
</comment>
<comment type="caution">
    <text evidence="3">The sequence shown here is derived from an EMBL/GenBank/DDBJ whole genome shotgun (WGS) entry which is preliminary data.</text>
</comment>
<evidence type="ECO:0000313" key="3">
    <source>
        <dbReference type="EMBL" id="TYB33894.1"/>
    </source>
</evidence>
<dbReference type="InterPro" id="IPR022935">
    <property type="entry name" value="ClpS"/>
</dbReference>
<dbReference type="SUPFAM" id="SSF54736">
    <property type="entry name" value="ClpS-like"/>
    <property type="match status" value="1"/>
</dbReference>
<dbReference type="HAMAP" id="MF_00302">
    <property type="entry name" value="ClpS"/>
    <property type="match status" value="1"/>
</dbReference>
<dbReference type="PANTHER" id="PTHR33473:SF19">
    <property type="entry name" value="ATP-DEPENDENT CLP PROTEASE ADAPTER PROTEIN CLPS"/>
    <property type="match status" value="1"/>
</dbReference>
<keyword evidence="3" id="KW-0378">Hydrolase</keyword>
<proteinExistence type="inferred from homology"/>
<dbReference type="Proteomes" id="UP000323337">
    <property type="component" value="Unassembled WGS sequence"/>
</dbReference>
<dbReference type="InterPro" id="IPR014719">
    <property type="entry name" value="Ribosomal_bL12_C/ClpS-like"/>
</dbReference>
<dbReference type="EMBL" id="VSIV01000092">
    <property type="protein sequence ID" value="TYB33894.1"/>
    <property type="molecule type" value="Genomic_DNA"/>
</dbReference>
<evidence type="ECO:0000313" key="4">
    <source>
        <dbReference type="Proteomes" id="UP000323337"/>
    </source>
</evidence>
<protein>
    <recommendedName>
        <fullName evidence="1">ATP-dependent Clp protease adapter protein ClpS</fullName>
    </recommendedName>
</protein>
<organism evidence="3 4">
    <name type="scientific">Flexistipes sinusarabici</name>
    <dbReference type="NCBI Taxonomy" id="2352"/>
    <lineage>
        <taxon>Bacteria</taxon>
        <taxon>Pseudomonadati</taxon>
        <taxon>Deferribacterota</taxon>
        <taxon>Deferribacteres</taxon>
        <taxon>Deferribacterales</taxon>
        <taxon>Flexistipitaceae</taxon>
        <taxon>Flexistipes</taxon>
    </lineage>
</organism>
<dbReference type="FunFam" id="3.30.1390.10:FF:000002">
    <property type="entry name" value="ATP-dependent Clp protease adapter protein ClpS"/>
    <property type="match status" value="1"/>
</dbReference>
<dbReference type="Pfam" id="PF02617">
    <property type="entry name" value="ClpS"/>
    <property type="match status" value="1"/>
</dbReference>
<dbReference type="AlphaFoldDB" id="A0A5D0MJJ2"/>
<dbReference type="PANTHER" id="PTHR33473">
    <property type="entry name" value="ATP-DEPENDENT CLP PROTEASE ADAPTER PROTEIN CLPS1, CHLOROPLASTIC"/>
    <property type="match status" value="1"/>
</dbReference>
<gene>
    <name evidence="1" type="primary">clpS</name>
    <name evidence="3" type="ORF">FXF49_03970</name>
</gene>
<dbReference type="Gene3D" id="3.30.1390.10">
    <property type="match status" value="1"/>
</dbReference>
<sequence>MYHVILLNDDITTMDFVVFILEKIFEKAHSEAVNIMLMVHEQGEGVAGTYVKEIAETKASQVMNMAQQNGFPLKCKVEEA</sequence>